<organism evidence="1 2">
    <name type="scientific">Natronolimnobius baerhuensis</name>
    <dbReference type="NCBI Taxonomy" id="253108"/>
    <lineage>
        <taxon>Archaea</taxon>
        <taxon>Methanobacteriati</taxon>
        <taxon>Methanobacteriota</taxon>
        <taxon>Stenosarchaea group</taxon>
        <taxon>Halobacteria</taxon>
        <taxon>Halobacteriales</taxon>
        <taxon>Natrialbaceae</taxon>
        <taxon>Natronolimnobius</taxon>
    </lineage>
</organism>
<accession>A0A202EA48</accession>
<evidence type="ECO:0000313" key="1">
    <source>
        <dbReference type="EMBL" id="OVE85094.1"/>
    </source>
</evidence>
<dbReference type="AlphaFoldDB" id="A0A202EA48"/>
<sequence length="77" mass="8878">MSVIIEISDDGKVEATHNSGETLWAYELPDEDEFDEIDAADYSYFIRGKVATQLNHLEIMSLVKDDTDFENKYTREV</sequence>
<name>A0A202EA48_9EURY</name>
<dbReference type="Proteomes" id="UP000196084">
    <property type="component" value="Unassembled WGS sequence"/>
</dbReference>
<gene>
    <name evidence="1" type="ORF">B2G88_12165</name>
</gene>
<proteinExistence type="predicted"/>
<reference evidence="1 2" key="1">
    <citation type="submission" date="2017-02" db="EMBL/GenBank/DDBJ databases">
        <title>Natronthermophilus aegyptiacus gen. nov.,sp. nov., an aerobic, extremely halophilic alkalithermophilic archaeon isolated from the athalassohaline Wadi An Natrun, Egypt.</title>
        <authorList>
            <person name="Zhao B."/>
        </authorList>
    </citation>
    <scope>NUCLEOTIDE SEQUENCE [LARGE SCALE GENOMIC DNA]</scope>
    <source>
        <strain evidence="1 2">CGMCC 1.3597</strain>
    </source>
</reference>
<dbReference type="EMBL" id="MWPH01000002">
    <property type="protein sequence ID" value="OVE85094.1"/>
    <property type="molecule type" value="Genomic_DNA"/>
</dbReference>
<evidence type="ECO:0000313" key="2">
    <source>
        <dbReference type="Proteomes" id="UP000196084"/>
    </source>
</evidence>
<protein>
    <submittedName>
        <fullName evidence="1">Uncharacterized protein</fullName>
    </submittedName>
</protein>
<keyword evidence="2" id="KW-1185">Reference proteome</keyword>
<comment type="caution">
    <text evidence="1">The sequence shown here is derived from an EMBL/GenBank/DDBJ whole genome shotgun (WGS) entry which is preliminary data.</text>
</comment>